<evidence type="ECO:0000313" key="3">
    <source>
        <dbReference type="EMBL" id="MBP2113334.1"/>
    </source>
</evidence>
<dbReference type="EMBL" id="JAGGLV010000011">
    <property type="protein sequence ID" value="MBP2113334.1"/>
    <property type="molecule type" value="Genomic_DNA"/>
</dbReference>
<feature type="transmembrane region" description="Helical" evidence="1">
    <location>
        <begin position="488"/>
        <end position="511"/>
    </location>
</feature>
<feature type="transmembrane region" description="Helical" evidence="1">
    <location>
        <begin position="48"/>
        <end position="67"/>
    </location>
</feature>
<keyword evidence="4" id="KW-1185">Reference proteome</keyword>
<proteinExistence type="predicted"/>
<name>A0ABS4NV87_9BACL</name>
<reference evidence="3 4" key="1">
    <citation type="submission" date="2021-03" db="EMBL/GenBank/DDBJ databases">
        <title>Genomic Encyclopedia of Type Strains, Phase IV (KMG-IV): sequencing the most valuable type-strain genomes for metagenomic binning, comparative biology and taxonomic classification.</title>
        <authorList>
            <person name="Goeker M."/>
        </authorList>
    </citation>
    <scope>NUCLEOTIDE SEQUENCE [LARGE SCALE GENOMIC DNA]</scope>
    <source>
        <strain evidence="3 4">DSM 101953</strain>
    </source>
</reference>
<gene>
    <name evidence="3" type="ORF">J2Z70_003494</name>
</gene>
<feature type="transmembrane region" description="Helical" evidence="1">
    <location>
        <begin position="237"/>
        <end position="265"/>
    </location>
</feature>
<dbReference type="Pfam" id="PF13231">
    <property type="entry name" value="PMT_2"/>
    <property type="match status" value="1"/>
</dbReference>
<feature type="transmembrane region" description="Helical" evidence="1">
    <location>
        <begin position="6"/>
        <end position="27"/>
    </location>
</feature>
<feature type="transmembrane region" description="Helical" evidence="1">
    <location>
        <begin position="189"/>
        <end position="209"/>
    </location>
</feature>
<evidence type="ECO:0000259" key="2">
    <source>
        <dbReference type="Pfam" id="PF13231"/>
    </source>
</evidence>
<dbReference type="RefSeq" id="WP_209875273.1">
    <property type="nucleotide sequence ID" value="NZ_JAGGLV010000011.1"/>
</dbReference>
<feature type="transmembrane region" description="Helical" evidence="1">
    <location>
        <begin position="130"/>
        <end position="151"/>
    </location>
</feature>
<feature type="transmembrane region" description="Helical" evidence="1">
    <location>
        <begin position="157"/>
        <end position="177"/>
    </location>
</feature>
<feature type="transmembrane region" description="Helical" evidence="1">
    <location>
        <begin position="434"/>
        <end position="454"/>
    </location>
</feature>
<dbReference type="InterPro" id="IPR038731">
    <property type="entry name" value="RgtA/B/C-like"/>
</dbReference>
<comment type="caution">
    <text evidence="3">The sequence shown here is derived from an EMBL/GenBank/DDBJ whole genome shotgun (WGS) entry which is preliminary data.</text>
</comment>
<keyword evidence="1" id="KW-0812">Transmembrane</keyword>
<feature type="domain" description="Glycosyltransferase RgtA/B/C/D-like" evidence="2">
    <location>
        <begin position="145"/>
        <end position="293"/>
    </location>
</feature>
<accession>A0ABS4NV87</accession>
<feature type="transmembrane region" description="Helical" evidence="1">
    <location>
        <begin position="277"/>
        <end position="294"/>
    </location>
</feature>
<organism evidence="3 4">
    <name type="scientific">Paenibacillus silagei</name>
    <dbReference type="NCBI Taxonomy" id="1670801"/>
    <lineage>
        <taxon>Bacteria</taxon>
        <taxon>Bacillati</taxon>
        <taxon>Bacillota</taxon>
        <taxon>Bacilli</taxon>
        <taxon>Bacillales</taxon>
        <taxon>Paenibacillaceae</taxon>
        <taxon>Paenibacillus</taxon>
    </lineage>
</organism>
<keyword evidence="1" id="KW-1133">Transmembrane helix</keyword>
<feature type="transmembrane region" description="Helical" evidence="1">
    <location>
        <begin position="466"/>
        <end position="482"/>
    </location>
</feature>
<sequence length="521" mass="59083">MVKKIQQIITFILALFIGLFIASSFLFRAKYNYSVYGDRAVLEGQQPLVFLLWIVVVLVLGFVLYRLSRKLEGYSRAKVIPAVLLLSGAMQLVIIFLFSRMPTDDSQTVLSLAWAMLYDKDYSSFQSGGYLYMFPFNFSIVLYLKTLLLLFPDNYLVIKSFNILFSLVTTLVIYLLCQELNPQARKKNYGLLIVAATYVPALFMSNFIYNDGIATALLTSALYFGVRFIRRRSMKDMLFAAVLLTLGNYFRSIGMIFLIAIVLSLLLNLRAIGAKKFIAALGVTLLLWVLPAWIQNTALQATGIVDESPSSNSAPVYMWLNMGINLETLGFWDDRESYNIYQQEAGYNKAESVELFKASIRSKLSGATLTGLAEMYYKKLIWTWTEGTYQMERYGIGNEAASSGGGRGGMVMGHYSYSTAASRLFQGDSAYRSGLLWALYVQNFLMYVFILIRLIRGLRAKRFAETPLLLVILGFIGFYLLWEIKSRYLYPVYPLLLVLSYLGVQDLYVLLTGTRRSNHAD</sequence>
<protein>
    <recommendedName>
        <fullName evidence="2">Glycosyltransferase RgtA/B/C/D-like domain-containing protein</fullName>
    </recommendedName>
</protein>
<dbReference type="Proteomes" id="UP000773462">
    <property type="component" value="Unassembled WGS sequence"/>
</dbReference>
<keyword evidence="1" id="KW-0472">Membrane</keyword>
<evidence type="ECO:0000256" key="1">
    <source>
        <dbReference type="SAM" id="Phobius"/>
    </source>
</evidence>
<evidence type="ECO:0000313" key="4">
    <source>
        <dbReference type="Proteomes" id="UP000773462"/>
    </source>
</evidence>
<feature type="transmembrane region" description="Helical" evidence="1">
    <location>
        <begin position="79"/>
        <end position="98"/>
    </location>
</feature>